<gene>
    <name evidence="7" type="ORF">AAT19DRAFT_9151</name>
</gene>
<feature type="transmembrane region" description="Helical" evidence="6">
    <location>
        <begin position="18"/>
        <end position="38"/>
    </location>
</feature>
<comment type="caution">
    <text evidence="7">The sequence shown here is derived from an EMBL/GenBank/DDBJ whole genome shotgun (WGS) entry which is preliminary data.</text>
</comment>
<feature type="transmembrane region" description="Helical" evidence="6">
    <location>
        <begin position="59"/>
        <end position="77"/>
    </location>
</feature>
<evidence type="ECO:0000256" key="1">
    <source>
        <dbReference type="ARBA" id="ARBA00004141"/>
    </source>
</evidence>
<protein>
    <recommendedName>
        <fullName evidence="9">DUF803 domain membrane protein</fullName>
    </recommendedName>
</protein>
<dbReference type="SUPFAM" id="SSF103481">
    <property type="entry name" value="Multidrug resistance efflux transporter EmrE"/>
    <property type="match status" value="1"/>
</dbReference>
<dbReference type="Proteomes" id="UP000239560">
    <property type="component" value="Unassembled WGS sequence"/>
</dbReference>
<evidence type="ECO:0000256" key="6">
    <source>
        <dbReference type="SAM" id="Phobius"/>
    </source>
</evidence>
<feature type="region of interest" description="Disordered" evidence="5">
    <location>
        <begin position="433"/>
        <end position="530"/>
    </location>
</feature>
<dbReference type="Pfam" id="PF05653">
    <property type="entry name" value="Mg_trans_NIPA"/>
    <property type="match status" value="2"/>
</dbReference>
<feature type="compositionally biased region" description="Low complexity" evidence="5">
    <location>
        <begin position="433"/>
        <end position="443"/>
    </location>
</feature>
<dbReference type="AlphaFoldDB" id="A0A2T0AJ99"/>
<evidence type="ECO:0000313" key="8">
    <source>
        <dbReference type="Proteomes" id="UP000239560"/>
    </source>
</evidence>
<keyword evidence="2 6" id="KW-0812">Transmembrane</keyword>
<reference evidence="7 8" key="1">
    <citation type="journal article" date="2018" name="Elife">
        <title>Functional genomics of lipid metabolism in the oleaginous yeast Rhodosporidium toruloides.</title>
        <authorList>
            <person name="Coradetti S.T."/>
            <person name="Pinel D."/>
            <person name="Geiselman G."/>
            <person name="Ito M."/>
            <person name="Mondo S."/>
            <person name="Reilly M.C."/>
            <person name="Cheng Y.F."/>
            <person name="Bauer S."/>
            <person name="Grigoriev I."/>
            <person name="Gladden J.M."/>
            <person name="Simmons B.A."/>
            <person name="Brem R."/>
            <person name="Arkin A.P."/>
            <person name="Skerker J.M."/>
        </authorList>
    </citation>
    <scope>NUCLEOTIDE SEQUENCE [LARGE SCALE GENOMIC DNA]</scope>
    <source>
        <strain evidence="7 8">NBRC 0880</strain>
    </source>
</reference>
<keyword evidence="4 6" id="KW-0472">Membrane</keyword>
<accession>A0A2T0AJ99</accession>
<feature type="transmembrane region" description="Helical" evidence="6">
    <location>
        <begin position="266"/>
        <end position="289"/>
    </location>
</feature>
<feature type="compositionally biased region" description="Low complexity" evidence="5">
    <location>
        <begin position="373"/>
        <end position="386"/>
    </location>
</feature>
<comment type="subcellular location">
    <subcellularLocation>
        <location evidence="1">Membrane</location>
        <topology evidence="1">Multi-pass membrane protein</topology>
    </subcellularLocation>
</comment>
<dbReference type="InterPro" id="IPR037185">
    <property type="entry name" value="EmrE-like"/>
</dbReference>
<feature type="transmembrane region" description="Helical" evidence="6">
    <location>
        <begin position="89"/>
        <end position="109"/>
    </location>
</feature>
<dbReference type="GO" id="GO:0015095">
    <property type="term" value="F:magnesium ion transmembrane transporter activity"/>
    <property type="evidence" value="ECO:0007669"/>
    <property type="project" value="InterPro"/>
</dbReference>
<dbReference type="EMBL" id="LCTV02000001">
    <property type="protein sequence ID" value="PRQ78083.1"/>
    <property type="molecule type" value="Genomic_DNA"/>
</dbReference>
<dbReference type="PANTHER" id="PTHR12570:SF82">
    <property type="entry name" value="NIPA-LIKE PROTEIN 3"/>
    <property type="match status" value="1"/>
</dbReference>
<organism evidence="7 8">
    <name type="scientific">Rhodotorula toruloides</name>
    <name type="common">Yeast</name>
    <name type="synonym">Rhodosporidium toruloides</name>
    <dbReference type="NCBI Taxonomy" id="5286"/>
    <lineage>
        <taxon>Eukaryota</taxon>
        <taxon>Fungi</taxon>
        <taxon>Dikarya</taxon>
        <taxon>Basidiomycota</taxon>
        <taxon>Pucciniomycotina</taxon>
        <taxon>Microbotryomycetes</taxon>
        <taxon>Sporidiobolales</taxon>
        <taxon>Sporidiobolaceae</taxon>
        <taxon>Rhodotorula</taxon>
    </lineage>
</organism>
<dbReference type="PANTHER" id="PTHR12570">
    <property type="match status" value="1"/>
</dbReference>
<dbReference type="InterPro" id="IPR008521">
    <property type="entry name" value="Mg_trans_NIPA"/>
</dbReference>
<name>A0A2T0AJ99_RHOTO</name>
<feature type="transmembrane region" description="Helical" evidence="6">
    <location>
        <begin position="116"/>
        <end position="137"/>
    </location>
</feature>
<evidence type="ECO:0000256" key="4">
    <source>
        <dbReference type="ARBA" id="ARBA00023136"/>
    </source>
</evidence>
<sequence length="530" mass="57691">MQNEADLYTPRTYSATDFVIGLFITLAASLTNALGLNITKLDFTRQEALPPSQRKPDFLRIYWLLGLGLYIASQVVGSTLALEYLRAEYVAPLGSTSLIFNFIFAYLLVSTPVTRLDILGTVVIILGVVGVVVFSNIRKETPTIDAESNLSLSLLKEIWGRGDWIAYLVMLEIATIALWWLSRIVFEVCQSRVLDEARTVVKRAVQRWSEPRPDASIRQLSAFCWAVTSGLLSGQTLILAKSGVKLVTSAIQHSDPNEPNQFTSPLTWLIVILLVVCAVTQVYALNLALKAYDSTFVIPVMFATYTVSAFLNTLVYLDQTKTYRLSIFLLIWASIAILIAGVVMLSMKKQPKRTRPARSGSTASSVHGRNPFDDSAAPDSSALDSPTKPGFARAYTGASGDVEAGALPEAEPPVLRKGQGWWAKLFGGLPADAATSAPASTPDIELSQSARRKQGGVERLDDGDSVLASERTSQHGAEELEMDDVDGLGRYAPSVRSSVGKGGEDDDDFGEFEKATGAERVDDDQGRHRS</sequence>
<feature type="transmembrane region" description="Helical" evidence="6">
    <location>
        <begin position="164"/>
        <end position="182"/>
    </location>
</feature>
<proteinExistence type="predicted"/>
<dbReference type="OrthoDB" id="165382at2759"/>
<evidence type="ECO:0000256" key="5">
    <source>
        <dbReference type="SAM" id="MobiDB-lite"/>
    </source>
</evidence>
<evidence type="ECO:0000313" key="7">
    <source>
        <dbReference type="EMBL" id="PRQ78083.1"/>
    </source>
</evidence>
<dbReference type="GO" id="GO:0016020">
    <property type="term" value="C:membrane"/>
    <property type="evidence" value="ECO:0007669"/>
    <property type="project" value="UniProtKB-SubCell"/>
</dbReference>
<dbReference type="Gene3D" id="1.10.3730.20">
    <property type="match status" value="1"/>
</dbReference>
<feature type="compositionally biased region" description="Basic and acidic residues" evidence="5">
    <location>
        <begin position="511"/>
        <end position="530"/>
    </location>
</feature>
<feature type="transmembrane region" description="Helical" evidence="6">
    <location>
        <begin position="323"/>
        <end position="345"/>
    </location>
</feature>
<evidence type="ECO:0000256" key="2">
    <source>
        <dbReference type="ARBA" id="ARBA00022692"/>
    </source>
</evidence>
<keyword evidence="3 6" id="KW-1133">Transmembrane helix</keyword>
<evidence type="ECO:0008006" key="9">
    <source>
        <dbReference type="Google" id="ProtNLM"/>
    </source>
</evidence>
<feature type="region of interest" description="Disordered" evidence="5">
    <location>
        <begin position="353"/>
        <end position="390"/>
    </location>
</feature>
<feature type="transmembrane region" description="Helical" evidence="6">
    <location>
        <begin position="296"/>
        <end position="317"/>
    </location>
</feature>
<evidence type="ECO:0000256" key="3">
    <source>
        <dbReference type="ARBA" id="ARBA00022989"/>
    </source>
</evidence>